<protein>
    <recommendedName>
        <fullName evidence="2">Condensin II complex subunit H2 N-terminal domain-containing protein</fullName>
    </recommendedName>
</protein>
<dbReference type="STRING" id="2903.R1DH04"/>
<dbReference type="eggNOG" id="KOG2359">
    <property type="taxonomic scope" value="Eukaryota"/>
</dbReference>
<dbReference type="GO" id="GO:0005634">
    <property type="term" value="C:nucleus"/>
    <property type="evidence" value="ECO:0007669"/>
    <property type="project" value="TreeGrafter"/>
</dbReference>
<accession>A0A0D3I9P4</accession>
<proteinExistence type="predicted"/>
<dbReference type="RefSeq" id="XP_005760408.1">
    <property type="nucleotide sequence ID" value="XM_005760351.1"/>
</dbReference>
<dbReference type="PANTHER" id="PTHR14324">
    <property type="entry name" value="CONDENSIN-2 COMPLEX SUBUNIT H2"/>
    <property type="match status" value="1"/>
</dbReference>
<evidence type="ECO:0000256" key="1">
    <source>
        <dbReference type="SAM" id="MobiDB-lite"/>
    </source>
</evidence>
<reference evidence="4" key="1">
    <citation type="journal article" date="2013" name="Nature">
        <title>Pan genome of the phytoplankton Emiliania underpins its global distribution.</title>
        <authorList>
            <person name="Read B.A."/>
            <person name="Kegel J."/>
            <person name="Klute M.J."/>
            <person name="Kuo A."/>
            <person name="Lefebvre S.C."/>
            <person name="Maumus F."/>
            <person name="Mayer C."/>
            <person name="Miller J."/>
            <person name="Monier A."/>
            <person name="Salamov A."/>
            <person name="Young J."/>
            <person name="Aguilar M."/>
            <person name="Claverie J.M."/>
            <person name="Frickenhaus S."/>
            <person name="Gonzalez K."/>
            <person name="Herman E.K."/>
            <person name="Lin Y.C."/>
            <person name="Napier J."/>
            <person name="Ogata H."/>
            <person name="Sarno A.F."/>
            <person name="Shmutz J."/>
            <person name="Schroeder D."/>
            <person name="de Vargas C."/>
            <person name="Verret F."/>
            <person name="von Dassow P."/>
            <person name="Valentin K."/>
            <person name="Van de Peer Y."/>
            <person name="Wheeler G."/>
            <person name="Dacks J.B."/>
            <person name="Delwiche C.F."/>
            <person name="Dyhrman S.T."/>
            <person name="Glockner G."/>
            <person name="John U."/>
            <person name="Richards T."/>
            <person name="Worden A.Z."/>
            <person name="Zhang X."/>
            <person name="Grigoriev I.V."/>
            <person name="Allen A.E."/>
            <person name="Bidle K."/>
            <person name="Borodovsky M."/>
            <person name="Bowler C."/>
            <person name="Brownlee C."/>
            <person name="Cock J.M."/>
            <person name="Elias M."/>
            <person name="Gladyshev V.N."/>
            <person name="Groth M."/>
            <person name="Guda C."/>
            <person name="Hadaegh A."/>
            <person name="Iglesias-Rodriguez M.D."/>
            <person name="Jenkins J."/>
            <person name="Jones B.M."/>
            <person name="Lawson T."/>
            <person name="Leese F."/>
            <person name="Lindquist E."/>
            <person name="Lobanov A."/>
            <person name="Lomsadze A."/>
            <person name="Malik S.B."/>
            <person name="Marsh M.E."/>
            <person name="Mackinder L."/>
            <person name="Mock T."/>
            <person name="Mueller-Roeber B."/>
            <person name="Pagarete A."/>
            <person name="Parker M."/>
            <person name="Probert I."/>
            <person name="Quesneville H."/>
            <person name="Raines C."/>
            <person name="Rensing S.A."/>
            <person name="Riano-Pachon D.M."/>
            <person name="Richier S."/>
            <person name="Rokitta S."/>
            <person name="Shiraiwa Y."/>
            <person name="Soanes D.M."/>
            <person name="van der Giezen M."/>
            <person name="Wahlund T.M."/>
            <person name="Williams B."/>
            <person name="Wilson W."/>
            <person name="Wolfe G."/>
            <person name="Wurch L.L."/>
        </authorList>
    </citation>
    <scope>NUCLEOTIDE SEQUENCE</scope>
</reference>
<feature type="compositionally biased region" description="Basic residues" evidence="1">
    <location>
        <begin position="279"/>
        <end position="291"/>
    </location>
</feature>
<dbReference type="GO" id="GO:0010032">
    <property type="term" value="P:meiotic chromosome condensation"/>
    <property type="evidence" value="ECO:0007669"/>
    <property type="project" value="TreeGrafter"/>
</dbReference>
<feature type="compositionally biased region" description="Low complexity" evidence="1">
    <location>
        <begin position="263"/>
        <end position="278"/>
    </location>
</feature>
<dbReference type="GO" id="GO:0051306">
    <property type="term" value="P:mitotic sister chromatid separation"/>
    <property type="evidence" value="ECO:0007669"/>
    <property type="project" value="TreeGrafter"/>
</dbReference>
<evidence type="ECO:0000313" key="3">
    <source>
        <dbReference type="EnsemblProtists" id="EOD07979"/>
    </source>
</evidence>
<dbReference type="GO" id="GO:0003682">
    <property type="term" value="F:chromatin binding"/>
    <property type="evidence" value="ECO:0007669"/>
    <property type="project" value="TreeGrafter"/>
</dbReference>
<dbReference type="HOGENOM" id="CLU_083488_0_0_1"/>
<feature type="compositionally biased region" description="Pro residues" evidence="1">
    <location>
        <begin position="253"/>
        <end position="262"/>
    </location>
</feature>
<dbReference type="GeneID" id="17254100"/>
<feature type="domain" description="Condensin II complex subunit H2 N-terminal" evidence="2">
    <location>
        <begin position="9"/>
        <end position="123"/>
    </location>
</feature>
<evidence type="ECO:0000313" key="4">
    <source>
        <dbReference type="Proteomes" id="UP000013827"/>
    </source>
</evidence>
<organism evidence="3 4">
    <name type="scientific">Emiliania huxleyi (strain CCMP1516)</name>
    <dbReference type="NCBI Taxonomy" id="280463"/>
    <lineage>
        <taxon>Eukaryota</taxon>
        <taxon>Haptista</taxon>
        <taxon>Haptophyta</taxon>
        <taxon>Prymnesiophyceae</taxon>
        <taxon>Isochrysidales</taxon>
        <taxon>Noelaerhabdaceae</taxon>
        <taxon>Emiliania</taxon>
    </lineage>
</organism>
<dbReference type="PaxDb" id="2903-EOD07979"/>
<reference evidence="3" key="2">
    <citation type="submission" date="2024-10" db="UniProtKB">
        <authorList>
            <consortium name="EnsemblProtists"/>
        </authorList>
    </citation>
    <scope>IDENTIFICATION</scope>
</reference>
<dbReference type="AlphaFoldDB" id="A0A0D3I9P4"/>
<evidence type="ECO:0000259" key="2">
    <source>
        <dbReference type="Pfam" id="PF06278"/>
    </source>
</evidence>
<dbReference type="KEGG" id="ehx:EMIHUDRAFT_106321"/>
<dbReference type="GO" id="GO:0000796">
    <property type="term" value="C:condensin complex"/>
    <property type="evidence" value="ECO:0007669"/>
    <property type="project" value="TreeGrafter"/>
</dbReference>
<sequence>MATQGSDARYAHLLEPIRDLAQNWSIDIASELEEYLGELESITISFDDGTTLNFAEAALLIQGSTCIYSKKVEHLYTLVYQVLNQVVEQKRVARQAASIAEDGTDRDVVEMAAEDAWLTLDDTLQEVANISLAPTRGAPDTSAFTLSRTPFLGGGPSSSGAGGESEYKMHSCVVHASGALLLPNVYLPPHVLAALSPADRAGFTPNARSAAGAAAAFGGGSEEGGDDGTVAMRDEDDDDTWQPADDGGGGSGPRPPSTPRRPPTALKPRAARLAAHAAARGRRLAARARPP</sequence>
<dbReference type="EnsemblProtists" id="EOD07979">
    <property type="protein sequence ID" value="EOD07979"/>
    <property type="gene ID" value="EMIHUDRAFT_106321"/>
</dbReference>
<keyword evidence="4" id="KW-1185">Reference proteome</keyword>
<dbReference type="Proteomes" id="UP000013827">
    <property type="component" value="Unassembled WGS sequence"/>
</dbReference>
<dbReference type="Pfam" id="PF06278">
    <property type="entry name" value="CNDH2_N"/>
    <property type="match status" value="1"/>
</dbReference>
<dbReference type="PANTHER" id="PTHR14324:SF3">
    <property type="entry name" value="CONDENSIN-2 COMPLEX SUBUNIT H2"/>
    <property type="match status" value="1"/>
</dbReference>
<name>A0A0D3I9P4_EMIH1</name>
<feature type="region of interest" description="Disordered" evidence="1">
    <location>
        <begin position="214"/>
        <end position="291"/>
    </location>
</feature>
<dbReference type="InterPro" id="IPR031739">
    <property type="entry name" value="Ncaph2"/>
</dbReference>
<dbReference type="InterPro" id="IPR009378">
    <property type="entry name" value="H2_N"/>
</dbReference>